<dbReference type="GO" id="GO:0016791">
    <property type="term" value="F:phosphatase activity"/>
    <property type="evidence" value="ECO:0007669"/>
    <property type="project" value="InterPro"/>
</dbReference>
<dbReference type="FunFam" id="3.40.50.1000:FF:000112">
    <property type="entry name" value="CTD small phosphatase-like protein 2"/>
    <property type="match status" value="1"/>
</dbReference>
<sequence>MAELTQADVVYSPRSLQVWKTLVNWLAFFYQIFLQILRAVGYHPLLSSSAKAAADGFKPLPAIELLDRAAESPTTVEIASSANSCCSDGQRSRFQRLKVVLDLDETLVCAYETSSLPASLRNQAIEAGLKWFELECLSSDKECDGKPKINYVTVFERPGLHEFLEKLSQFADLVLFTAGLEGYARPLVDRIDTRKVLSNRLYRPSTVSTQYRDHVKDLLSTSKNMCRTVIVDNNPFSFLLQPSNGIPCVAFSAGQPNDTQLLDVILPLLKQLSEEDDVRPTLYDRFRMPEWFEKQGIPPSCWNP</sequence>
<feature type="domain" description="FCP1 homology" evidence="1">
    <location>
        <begin position="92"/>
        <end position="272"/>
    </location>
</feature>
<dbReference type="NCBIfam" id="TIGR02251">
    <property type="entry name" value="HIF-SF_euk"/>
    <property type="match status" value="1"/>
</dbReference>
<dbReference type="AlphaFoldDB" id="A0A1J3JJA1"/>
<gene>
    <name evidence="2" type="ORF">MP_TR19671_c0_g1_i1_g.56141</name>
</gene>
<protein>
    <submittedName>
        <fullName evidence="2">CTD small phosphatase-like protein</fullName>
    </submittedName>
</protein>
<dbReference type="InterPro" id="IPR036412">
    <property type="entry name" value="HAD-like_sf"/>
</dbReference>
<dbReference type="Gene3D" id="3.40.50.1000">
    <property type="entry name" value="HAD superfamily/HAD-like"/>
    <property type="match status" value="1"/>
</dbReference>
<dbReference type="InterPro" id="IPR004274">
    <property type="entry name" value="FCP1_dom"/>
</dbReference>
<evidence type="ECO:0000259" key="1">
    <source>
        <dbReference type="PROSITE" id="PS50969"/>
    </source>
</evidence>
<organism evidence="2">
    <name type="scientific">Noccaea caerulescens</name>
    <name type="common">Alpine penny-cress</name>
    <name type="synonym">Thlaspi caerulescens</name>
    <dbReference type="NCBI Taxonomy" id="107243"/>
    <lineage>
        <taxon>Eukaryota</taxon>
        <taxon>Viridiplantae</taxon>
        <taxon>Streptophyta</taxon>
        <taxon>Embryophyta</taxon>
        <taxon>Tracheophyta</taxon>
        <taxon>Spermatophyta</taxon>
        <taxon>Magnoliopsida</taxon>
        <taxon>eudicotyledons</taxon>
        <taxon>Gunneridae</taxon>
        <taxon>Pentapetalae</taxon>
        <taxon>rosids</taxon>
        <taxon>malvids</taxon>
        <taxon>Brassicales</taxon>
        <taxon>Brassicaceae</taxon>
        <taxon>Coluteocarpeae</taxon>
        <taxon>Noccaea</taxon>
    </lineage>
</organism>
<dbReference type="InterPro" id="IPR050365">
    <property type="entry name" value="TIM50"/>
</dbReference>
<dbReference type="SMART" id="SM00577">
    <property type="entry name" value="CPDc"/>
    <property type="match status" value="1"/>
</dbReference>
<evidence type="ECO:0000313" key="2">
    <source>
        <dbReference type="EMBL" id="JAU92550.1"/>
    </source>
</evidence>
<dbReference type="InterPro" id="IPR011948">
    <property type="entry name" value="Dullard_phosphatase"/>
</dbReference>
<dbReference type="PANTHER" id="PTHR12210">
    <property type="entry name" value="DULLARD PROTEIN PHOSPHATASE"/>
    <property type="match status" value="1"/>
</dbReference>
<dbReference type="InterPro" id="IPR023214">
    <property type="entry name" value="HAD_sf"/>
</dbReference>
<reference evidence="2" key="1">
    <citation type="submission" date="2016-07" db="EMBL/GenBank/DDBJ databases">
        <title>De novo transcriptome assembly of four accessions of the metal hyperaccumulator plant Noccaea caerulescens.</title>
        <authorList>
            <person name="Blande D."/>
            <person name="Halimaa P."/>
            <person name="Tervahauta A.I."/>
            <person name="Aarts M.G."/>
            <person name="Karenlampi S.O."/>
        </authorList>
    </citation>
    <scope>NUCLEOTIDE SEQUENCE</scope>
</reference>
<dbReference type="Pfam" id="PF03031">
    <property type="entry name" value="NIF"/>
    <property type="match status" value="1"/>
</dbReference>
<dbReference type="CDD" id="cd07521">
    <property type="entry name" value="HAD_FCP1-like"/>
    <property type="match status" value="1"/>
</dbReference>
<proteinExistence type="predicted"/>
<dbReference type="EMBL" id="GEVM01013388">
    <property type="protein sequence ID" value="JAU92550.1"/>
    <property type="molecule type" value="Transcribed_RNA"/>
</dbReference>
<name>A0A1J3JJA1_NOCCA</name>
<dbReference type="SUPFAM" id="SSF56784">
    <property type="entry name" value="HAD-like"/>
    <property type="match status" value="1"/>
</dbReference>
<dbReference type="PROSITE" id="PS50969">
    <property type="entry name" value="FCP1"/>
    <property type="match status" value="1"/>
</dbReference>
<accession>A0A1J3JJA1</accession>